<dbReference type="PANTHER" id="PTHR31050">
    <property type="entry name" value="OS08G0413200 PROTEIN"/>
    <property type="match status" value="1"/>
</dbReference>
<dbReference type="OrthoDB" id="741151at2759"/>
<keyword evidence="2" id="KW-1185">Reference proteome</keyword>
<dbReference type="InterPro" id="IPR010683">
    <property type="entry name" value="DUF1262"/>
</dbReference>
<evidence type="ECO:0000313" key="2">
    <source>
        <dbReference type="Proteomes" id="UP000636709"/>
    </source>
</evidence>
<protein>
    <submittedName>
        <fullName evidence="1">Uncharacterized protein</fullName>
    </submittedName>
</protein>
<name>A0A835BQT1_9POAL</name>
<dbReference type="Proteomes" id="UP000636709">
    <property type="component" value="Unassembled WGS sequence"/>
</dbReference>
<dbReference type="Pfam" id="PF06880">
    <property type="entry name" value="DUF1262"/>
    <property type="match status" value="1"/>
</dbReference>
<reference evidence="1" key="1">
    <citation type="submission" date="2020-07" db="EMBL/GenBank/DDBJ databases">
        <title>Genome sequence and genetic diversity analysis of an under-domesticated orphan crop, white fonio (Digitaria exilis).</title>
        <authorList>
            <person name="Bennetzen J.L."/>
            <person name="Chen S."/>
            <person name="Ma X."/>
            <person name="Wang X."/>
            <person name="Yssel A.E.J."/>
            <person name="Chaluvadi S.R."/>
            <person name="Johnson M."/>
            <person name="Gangashetty P."/>
            <person name="Hamidou F."/>
            <person name="Sanogo M.D."/>
            <person name="Zwaenepoel A."/>
            <person name="Wallace J."/>
            <person name="Van De Peer Y."/>
            <person name="Van Deynze A."/>
        </authorList>
    </citation>
    <scope>NUCLEOTIDE SEQUENCE</scope>
    <source>
        <tissue evidence="1">Leaves</tissue>
    </source>
</reference>
<proteinExistence type="predicted"/>
<sequence>MYTTKPLSIFKSHPEAAAERPPEGRNAGYLVVKSAGDDDDGEMSCFSPTGRVLGLPFPQNRVLTVEHGDDSEHFIFVPVSDQPLASNRYYIVVPSGKNKGLVMACAREEDVTNCCLCRCIPSVDPRPFDPDDVYQQIEIVQLKRGSFTARAIAVAADGFPPSIFRSKNWKLYDRKSNKKIVLGEALGLDTALRPCRLAGGIPGEATVAVGKWYCPFFLIKEHGVKRRDQMGRGVFYKVVLEQRWEPVRGDAVRHADDSSKLASKKVLIGGSVEARLEMGSSWHGGAFIWFVAATAGQRVGVCRTVWERMMWEENKAGWVDAEKDAGSVADGWVVLVERFVVQRMDGSVVVAFDFVHHNVTKV</sequence>
<dbReference type="AlphaFoldDB" id="A0A835BQT1"/>
<comment type="caution">
    <text evidence="1">The sequence shown here is derived from an EMBL/GenBank/DDBJ whole genome shotgun (WGS) entry which is preliminary data.</text>
</comment>
<dbReference type="EMBL" id="JACEFO010001874">
    <property type="protein sequence ID" value="KAF8697423.1"/>
    <property type="molecule type" value="Genomic_DNA"/>
</dbReference>
<dbReference type="PANTHER" id="PTHR31050:SF3">
    <property type="entry name" value="OS08G0412800 PROTEIN"/>
    <property type="match status" value="1"/>
</dbReference>
<evidence type="ECO:0000313" key="1">
    <source>
        <dbReference type="EMBL" id="KAF8697423.1"/>
    </source>
</evidence>
<accession>A0A835BQT1</accession>
<gene>
    <name evidence="1" type="ORF">HU200_036023</name>
</gene>
<organism evidence="1 2">
    <name type="scientific">Digitaria exilis</name>
    <dbReference type="NCBI Taxonomy" id="1010633"/>
    <lineage>
        <taxon>Eukaryota</taxon>
        <taxon>Viridiplantae</taxon>
        <taxon>Streptophyta</taxon>
        <taxon>Embryophyta</taxon>
        <taxon>Tracheophyta</taxon>
        <taxon>Spermatophyta</taxon>
        <taxon>Magnoliopsida</taxon>
        <taxon>Liliopsida</taxon>
        <taxon>Poales</taxon>
        <taxon>Poaceae</taxon>
        <taxon>PACMAD clade</taxon>
        <taxon>Panicoideae</taxon>
        <taxon>Panicodae</taxon>
        <taxon>Paniceae</taxon>
        <taxon>Anthephorinae</taxon>
        <taxon>Digitaria</taxon>
    </lineage>
</organism>